<dbReference type="GO" id="GO:0006281">
    <property type="term" value="P:DNA repair"/>
    <property type="evidence" value="ECO:0007669"/>
    <property type="project" value="UniProtKB-KW"/>
</dbReference>
<feature type="compositionally biased region" description="Basic residues" evidence="8">
    <location>
        <begin position="698"/>
        <end position="707"/>
    </location>
</feature>
<dbReference type="Pfam" id="PF12705">
    <property type="entry name" value="PDDEXK_1"/>
    <property type="match status" value="1"/>
</dbReference>
<protein>
    <submittedName>
        <fullName evidence="10">Phage nucleotide-binding protein</fullName>
    </submittedName>
</protein>
<proteinExistence type="predicted"/>
<keyword evidence="7" id="KW-0234">DNA repair</keyword>
<name>A0A1H3Y0R5_9FIRM</name>
<organism evidence="10 11">
    <name type="scientific">Eubacterium aggregans</name>
    <dbReference type="NCBI Taxonomy" id="81409"/>
    <lineage>
        <taxon>Bacteria</taxon>
        <taxon>Bacillati</taxon>
        <taxon>Bacillota</taxon>
        <taxon>Clostridia</taxon>
        <taxon>Eubacteriales</taxon>
        <taxon>Eubacteriaceae</taxon>
        <taxon>Eubacterium</taxon>
    </lineage>
</organism>
<dbReference type="GO" id="GO:0003677">
    <property type="term" value="F:DNA binding"/>
    <property type="evidence" value="ECO:0007669"/>
    <property type="project" value="UniProtKB-KW"/>
</dbReference>
<keyword evidence="5" id="KW-0067">ATP-binding</keyword>
<keyword evidence="11" id="KW-1185">Reference proteome</keyword>
<keyword evidence="2" id="KW-0227">DNA damage</keyword>
<dbReference type="GO" id="GO:0005524">
    <property type="term" value="F:ATP binding"/>
    <property type="evidence" value="ECO:0007669"/>
    <property type="project" value="UniProtKB-KW"/>
</dbReference>
<feature type="domain" description="PD-(D/E)XK endonuclease-like" evidence="9">
    <location>
        <begin position="2"/>
        <end position="53"/>
    </location>
</feature>
<dbReference type="InterPro" id="IPR011604">
    <property type="entry name" value="PDDEXK-like_dom_sf"/>
</dbReference>
<evidence type="ECO:0000256" key="2">
    <source>
        <dbReference type="ARBA" id="ARBA00022763"/>
    </source>
</evidence>
<keyword evidence="1" id="KW-0547">Nucleotide-binding</keyword>
<keyword evidence="6" id="KW-0238">DNA-binding</keyword>
<dbReference type="GO" id="GO:0016787">
    <property type="term" value="F:hydrolase activity"/>
    <property type="evidence" value="ECO:0007669"/>
    <property type="project" value="UniProtKB-KW"/>
</dbReference>
<dbReference type="Gene3D" id="3.90.320.10">
    <property type="match status" value="1"/>
</dbReference>
<evidence type="ECO:0000256" key="5">
    <source>
        <dbReference type="ARBA" id="ARBA00022840"/>
    </source>
</evidence>
<dbReference type="GO" id="GO:0004386">
    <property type="term" value="F:helicase activity"/>
    <property type="evidence" value="ECO:0007669"/>
    <property type="project" value="UniProtKB-KW"/>
</dbReference>
<evidence type="ECO:0000313" key="11">
    <source>
        <dbReference type="Proteomes" id="UP000199394"/>
    </source>
</evidence>
<evidence type="ECO:0000256" key="1">
    <source>
        <dbReference type="ARBA" id="ARBA00022741"/>
    </source>
</evidence>
<sequence length="707" mass="81984">MQFSHSRVDLFTQCKYRYKLRYIDKLKTLPDDNPSNALFLGTALHTGLEKGVDAAIAEYYGNYPIITDAHINEAIKLAEMIPRTKALLPPGGVFEQSIMTSDFIGYMDYLVQVDEVKVRRRMVPVYDLYDFKYSNSDDRYKDSGQLTEYKHFYESQTRRKIRNLYYVMVPKVGIRQGDKESLYAYRSRIIAKCHDVEPHLLPVNYEPERVVKFYQEIKHILECKDFDVKTGGYLCNWCDYKQYCQEDIDYMILPKNERRTLDKVSKKTIWIYGAPFSGKTTLANQFPDPLMLNTDGNIKFVDAPYIPIKNSVEVDGRRTITTLAWEVFQDAITELEKKDNDFKTIVVDLLEDTYEHCRIWCYNKLGIEHESDNSFKAWDYVRTQFLSTMKRLMNLDYENIVLISHEDTSKDITKKSGDKITAIKPNIQEKTANKVSGMVDIVARVVTDGNVRTLNFKSDEVIFGGGRLKAEDCEIPLDYEALMEVYGEALKGGIAKEQPKKRGRRAKKEEPINDEQINEAPEEPVTQEETKAEVVEEEKPKRRRSRKTKDEILVEEPQQEEPQAEEKVEEKPKTRRSRKTKPVDEVKYWLDPVSGCVTKTVGDEEPDDGFTDEICEDAFNIALAEAEKNWTPGGGNDEFIRENKYWMDPTSGCVCKTPFDKAPDDEYTQEITKAVFERLMTEPVDDDDAEPIEESPKRTRRTRKARD</sequence>
<accession>A0A1H3Y0R5</accession>
<dbReference type="EMBL" id="FNRK01000003">
    <property type="protein sequence ID" value="SEA05315.1"/>
    <property type="molecule type" value="Genomic_DNA"/>
</dbReference>
<dbReference type="OrthoDB" id="5413799at2"/>
<dbReference type="RefSeq" id="WP_090304647.1">
    <property type="nucleotide sequence ID" value="NZ_FNRK01000003.1"/>
</dbReference>
<feature type="region of interest" description="Disordered" evidence="8">
    <location>
        <begin position="680"/>
        <end position="707"/>
    </location>
</feature>
<evidence type="ECO:0000256" key="6">
    <source>
        <dbReference type="ARBA" id="ARBA00023125"/>
    </source>
</evidence>
<dbReference type="Proteomes" id="UP000199394">
    <property type="component" value="Unassembled WGS sequence"/>
</dbReference>
<evidence type="ECO:0000256" key="8">
    <source>
        <dbReference type="SAM" id="MobiDB-lite"/>
    </source>
</evidence>
<dbReference type="AlphaFoldDB" id="A0A1H3Y0R5"/>
<dbReference type="Pfam" id="PF13479">
    <property type="entry name" value="AAA_24"/>
    <property type="match status" value="1"/>
</dbReference>
<evidence type="ECO:0000256" key="4">
    <source>
        <dbReference type="ARBA" id="ARBA00022806"/>
    </source>
</evidence>
<evidence type="ECO:0000259" key="9">
    <source>
        <dbReference type="Pfam" id="PF12705"/>
    </source>
</evidence>
<feature type="compositionally biased region" description="Acidic residues" evidence="8">
    <location>
        <begin position="512"/>
        <end position="526"/>
    </location>
</feature>
<feature type="compositionally biased region" description="Acidic residues" evidence="8">
    <location>
        <begin position="553"/>
        <end position="563"/>
    </location>
</feature>
<evidence type="ECO:0000313" key="10">
    <source>
        <dbReference type="EMBL" id="SEA05315.1"/>
    </source>
</evidence>
<evidence type="ECO:0000256" key="3">
    <source>
        <dbReference type="ARBA" id="ARBA00022801"/>
    </source>
</evidence>
<feature type="region of interest" description="Disordered" evidence="8">
    <location>
        <begin position="497"/>
        <end position="582"/>
    </location>
</feature>
<keyword evidence="4" id="KW-0347">Helicase</keyword>
<dbReference type="InterPro" id="IPR038726">
    <property type="entry name" value="PDDEXK_AddAB-type"/>
</dbReference>
<dbReference type="STRING" id="81409.SAMN04515656_10319"/>
<feature type="compositionally biased region" description="Acidic residues" evidence="8">
    <location>
        <begin position="683"/>
        <end position="693"/>
    </location>
</feature>
<feature type="compositionally biased region" description="Basic and acidic residues" evidence="8">
    <location>
        <begin position="528"/>
        <end position="540"/>
    </location>
</feature>
<gene>
    <name evidence="10" type="ORF">SAMN04515656_10319</name>
</gene>
<keyword evidence="3" id="KW-0378">Hydrolase</keyword>
<reference evidence="10 11" key="1">
    <citation type="submission" date="2016-10" db="EMBL/GenBank/DDBJ databases">
        <authorList>
            <person name="de Groot N.N."/>
        </authorList>
    </citation>
    <scope>NUCLEOTIDE SEQUENCE [LARGE SCALE GENOMIC DNA]</scope>
    <source>
        <strain evidence="10 11">SR12</strain>
    </source>
</reference>
<evidence type="ECO:0000256" key="7">
    <source>
        <dbReference type="ARBA" id="ARBA00023204"/>
    </source>
</evidence>